<feature type="compositionally biased region" description="Basic and acidic residues" evidence="1">
    <location>
        <begin position="1"/>
        <end position="13"/>
    </location>
</feature>
<dbReference type="EMBL" id="AVOT02014440">
    <property type="protein sequence ID" value="MBW0497881.1"/>
    <property type="molecule type" value="Genomic_DNA"/>
</dbReference>
<evidence type="ECO:0008006" key="4">
    <source>
        <dbReference type="Google" id="ProtNLM"/>
    </source>
</evidence>
<accession>A0A9Q3D6H8</accession>
<proteinExistence type="predicted"/>
<name>A0A9Q3D6H8_9BASI</name>
<evidence type="ECO:0000256" key="1">
    <source>
        <dbReference type="SAM" id="MobiDB-lite"/>
    </source>
</evidence>
<evidence type="ECO:0000313" key="3">
    <source>
        <dbReference type="Proteomes" id="UP000765509"/>
    </source>
</evidence>
<dbReference type="AlphaFoldDB" id="A0A9Q3D6H8"/>
<keyword evidence="3" id="KW-1185">Reference proteome</keyword>
<gene>
    <name evidence="2" type="ORF">O181_037596</name>
</gene>
<feature type="region of interest" description="Disordered" evidence="1">
    <location>
        <begin position="1"/>
        <end position="26"/>
    </location>
</feature>
<reference evidence="2" key="1">
    <citation type="submission" date="2021-03" db="EMBL/GenBank/DDBJ databases">
        <title>Draft genome sequence of rust myrtle Austropuccinia psidii MF-1, a brazilian biotype.</title>
        <authorList>
            <person name="Quecine M.C."/>
            <person name="Pachon D.M.R."/>
            <person name="Bonatelli M.L."/>
            <person name="Correr F.H."/>
            <person name="Franceschini L.M."/>
            <person name="Leite T.F."/>
            <person name="Margarido G.R.A."/>
            <person name="Almeida C.A."/>
            <person name="Ferrarezi J.A."/>
            <person name="Labate C.A."/>
        </authorList>
    </citation>
    <scope>NUCLEOTIDE SEQUENCE</scope>
    <source>
        <strain evidence="2">MF-1</strain>
    </source>
</reference>
<comment type="caution">
    <text evidence="2">The sequence shown here is derived from an EMBL/GenBank/DDBJ whole genome shotgun (WGS) entry which is preliminary data.</text>
</comment>
<sequence>MRAEVPPQKEDFHYTTNNGNRDFPGPVKKIIKARKIRQNGKEQRQYSVRFKDHTADKDKWLVEDAIPDGNLHLRIFGASRWTEQSL</sequence>
<dbReference type="Proteomes" id="UP000765509">
    <property type="component" value="Unassembled WGS sequence"/>
</dbReference>
<protein>
    <recommendedName>
        <fullName evidence="4">Chromo domain-containing protein</fullName>
    </recommendedName>
</protein>
<organism evidence="2 3">
    <name type="scientific">Austropuccinia psidii MF-1</name>
    <dbReference type="NCBI Taxonomy" id="1389203"/>
    <lineage>
        <taxon>Eukaryota</taxon>
        <taxon>Fungi</taxon>
        <taxon>Dikarya</taxon>
        <taxon>Basidiomycota</taxon>
        <taxon>Pucciniomycotina</taxon>
        <taxon>Pucciniomycetes</taxon>
        <taxon>Pucciniales</taxon>
        <taxon>Sphaerophragmiaceae</taxon>
        <taxon>Austropuccinia</taxon>
    </lineage>
</organism>
<evidence type="ECO:0000313" key="2">
    <source>
        <dbReference type="EMBL" id="MBW0497881.1"/>
    </source>
</evidence>